<dbReference type="PANTHER" id="PTHR34975">
    <property type="entry name" value="SPORE GERMINATION PROTEIN A2"/>
    <property type="match status" value="1"/>
</dbReference>
<feature type="transmembrane region" description="Helical" evidence="8">
    <location>
        <begin position="212"/>
        <end position="233"/>
    </location>
</feature>
<evidence type="ECO:0000256" key="4">
    <source>
        <dbReference type="ARBA" id="ARBA00022544"/>
    </source>
</evidence>
<evidence type="ECO:0000256" key="1">
    <source>
        <dbReference type="ARBA" id="ARBA00004141"/>
    </source>
</evidence>
<dbReference type="PANTHER" id="PTHR34975:SF2">
    <property type="entry name" value="SPORE GERMINATION PROTEIN A2"/>
    <property type="match status" value="1"/>
</dbReference>
<dbReference type="NCBIfam" id="TIGR00912">
    <property type="entry name" value="2A0309"/>
    <property type="match status" value="1"/>
</dbReference>
<feature type="transmembrane region" description="Helical" evidence="8">
    <location>
        <begin position="114"/>
        <end position="133"/>
    </location>
</feature>
<gene>
    <name evidence="9" type="ORF">ACFQ3W_18965</name>
</gene>
<keyword evidence="5 8" id="KW-0812">Transmembrane</keyword>
<feature type="transmembrane region" description="Helical" evidence="8">
    <location>
        <begin position="142"/>
        <end position="162"/>
    </location>
</feature>
<dbReference type="EMBL" id="JBHTLM010000016">
    <property type="protein sequence ID" value="MFD1178362.1"/>
    <property type="molecule type" value="Genomic_DNA"/>
</dbReference>
<name>A0ABW3S2A9_9BACL</name>
<evidence type="ECO:0000313" key="10">
    <source>
        <dbReference type="Proteomes" id="UP001597262"/>
    </source>
</evidence>
<sequence length="365" mass="40716">MKETITHGEARCIMILFIMGSTLILGSAGQAQTDKWISILLALCAAAPIVMIYGRLLDLYPGNDLFDIFEIVFGKWLGKLFVILYVWYALHLGALVLRNYGEFMNSVAMPETPMMVPMLFAGLLSIAAVKAGIETMGRSSRLLLNFCLLVIMLVALLSMGRLHFGNMLPILGKGWGRVMEGAFSTFSFPFAETVLLTCILSSVKGKKSRASVFFYALLFGGGIVLFIAFRNIFMLGEVALASNYFPSYIAVSRINVGDFIQRIEGTVAIVFVISVFVKMSVCLLAASKGLSKLFGLNSYRSVAMQSGLLLIYLAYFIYDNIMEMEYWATYIYMYYAFPFQVAIPVVLYIFAEVKVRRASRLKRAE</sequence>
<evidence type="ECO:0000256" key="8">
    <source>
        <dbReference type="SAM" id="Phobius"/>
    </source>
</evidence>
<comment type="subcellular location">
    <subcellularLocation>
        <location evidence="1">Membrane</location>
        <topology evidence="1">Multi-pass membrane protein</topology>
    </subcellularLocation>
</comment>
<evidence type="ECO:0000256" key="5">
    <source>
        <dbReference type="ARBA" id="ARBA00022692"/>
    </source>
</evidence>
<feature type="transmembrane region" description="Helical" evidence="8">
    <location>
        <begin position="298"/>
        <end position="318"/>
    </location>
</feature>
<keyword evidence="3" id="KW-0813">Transport</keyword>
<feature type="transmembrane region" description="Helical" evidence="8">
    <location>
        <begin position="12"/>
        <end position="30"/>
    </location>
</feature>
<feature type="transmembrane region" description="Helical" evidence="8">
    <location>
        <begin position="36"/>
        <end position="56"/>
    </location>
</feature>
<organism evidence="9 10">
    <name type="scientific">Paenibacillus puldeungensis</name>
    <dbReference type="NCBI Taxonomy" id="696536"/>
    <lineage>
        <taxon>Bacteria</taxon>
        <taxon>Bacillati</taxon>
        <taxon>Bacillota</taxon>
        <taxon>Bacilli</taxon>
        <taxon>Bacillales</taxon>
        <taxon>Paenibacillaceae</taxon>
        <taxon>Paenibacillus</taxon>
    </lineage>
</organism>
<accession>A0ABW3S2A9</accession>
<feature type="transmembrane region" description="Helical" evidence="8">
    <location>
        <begin position="182"/>
        <end position="200"/>
    </location>
</feature>
<feature type="transmembrane region" description="Helical" evidence="8">
    <location>
        <begin position="76"/>
        <end position="94"/>
    </location>
</feature>
<evidence type="ECO:0000256" key="6">
    <source>
        <dbReference type="ARBA" id="ARBA00022989"/>
    </source>
</evidence>
<keyword evidence="4" id="KW-0309">Germination</keyword>
<feature type="transmembrane region" description="Helical" evidence="8">
    <location>
        <begin position="330"/>
        <end position="351"/>
    </location>
</feature>
<evidence type="ECO:0000313" key="9">
    <source>
        <dbReference type="EMBL" id="MFD1178362.1"/>
    </source>
</evidence>
<proteinExistence type="inferred from homology"/>
<dbReference type="RefSeq" id="WP_379320807.1">
    <property type="nucleotide sequence ID" value="NZ_JBHTLM010000016.1"/>
</dbReference>
<reference evidence="10" key="1">
    <citation type="journal article" date="2019" name="Int. J. Syst. Evol. Microbiol.">
        <title>The Global Catalogue of Microorganisms (GCM) 10K type strain sequencing project: providing services to taxonomists for standard genome sequencing and annotation.</title>
        <authorList>
            <consortium name="The Broad Institute Genomics Platform"/>
            <consortium name="The Broad Institute Genome Sequencing Center for Infectious Disease"/>
            <person name="Wu L."/>
            <person name="Ma J."/>
        </authorList>
    </citation>
    <scope>NUCLEOTIDE SEQUENCE [LARGE SCALE GENOMIC DNA]</scope>
    <source>
        <strain evidence="10">CCUG 59189</strain>
    </source>
</reference>
<evidence type="ECO:0000256" key="2">
    <source>
        <dbReference type="ARBA" id="ARBA00007998"/>
    </source>
</evidence>
<comment type="caution">
    <text evidence="9">The sequence shown here is derived from an EMBL/GenBank/DDBJ whole genome shotgun (WGS) entry which is preliminary data.</text>
</comment>
<dbReference type="Pfam" id="PF03845">
    <property type="entry name" value="Spore_permease"/>
    <property type="match status" value="1"/>
</dbReference>
<protein>
    <submittedName>
        <fullName evidence="9">Endospore germination permease</fullName>
    </submittedName>
</protein>
<feature type="transmembrane region" description="Helical" evidence="8">
    <location>
        <begin position="267"/>
        <end position="286"/>
    </location>
</feature>
<comment type="similarity">
    <text evidence="2">Belongs to the amino acid-polyamine-organocation (APC) superfamily. Spore germination protein (SGP) (TC 2.A.3.9) family.</text>
</comment>
<dbReference type="Proteomes" id="UP001597262">
    <property type="component" value="Unassembled WGS sequence"/>
</dbReference>
<keyword evidence="10" id="KW-1185">Reference proteome</keyword>
<keyword evidence="7 8" id="KW-0472">Membrane</keyword>
<dbReference type="InterPro" id="IPR004761">
    <property type="entry name" value="Spore_GerAB"/>
</dbReference>
<keyword evidence="6 8" id="KW-1133">Transmembrane helix</keyword>
<evidence type="ECO:0000256" key="7">
    <source>
        <dbReference type="ARBA" id="ARBA00023136"/>
    </source>
</evidence>
<evidence type="ECO:0000256" key="3">
    <source>
        <dbReference type="ARBA" id="ARBA00022448"/>
    </source>
</evidence>